<evidence type="ECO:0000313" key="1">
    <source>
        <dbReference type="EMBL" id="CUQ83002.1"/>
    </source>
</evidence>
<proteinExistence type="predicted"/>
<accession>A0A174ZAG4</accession>
<reference evidence="1 2" key="1">
    <citation type="submission" date="2015-09" db="EMBL/GenBank/DDBJ databases">
        <authorList>
            <consortium name="Pathogen Informatics"/>
        </authorList>
    </citation>
    <scope>NUCLEOTIDE SEQUENCE [LARGE SCALE GENOMIC DNA]</scope>
    <source>
        <strain evidence="1 2">2789STDY5834928</strain>
    </source>
</reference>
<dbReference type="EMBL" id="CZBY01000003">
    <property type="protein sequence ID" value="CUQ83002.1"/>
    <property type="molecule type" value="Genomic_DNA"/>
</dbReference>
<dbReference type="Proteomes" id="UP000095662">
    <property type="component" value="Unassembled WGS sequence"/>
</dbReference>
<protein>
    <submittedName>
        <fullName evidence="1">Uncharacterized protein</fullName>
    </submittedName>
</protein>
<organism evidence="1 2">
    <name type="scientific">[Eubacterium] siraeum</name>
    <dbReference type="NCBI Taxonomy" id="39492"/>
    <lineage>
        <taxon>Bacteria</taxon>
        <taxon>Bacillati</taxon>
        <taxon>Bacillota</taxon>
        <taxon>Clostridia</taxon>
        <taxon>Eubacteriales</taxon>
        <taxon>Oscillospiraceae</taxon>
        <taxon>Oscillospiraceae incertae sedis</taxon>
    </lineage>
</organism>
<dbReference type="STRING" id="39492.ERS852540_00609"/>
<gene>
    <name evidence="1" type="ORF">ERS852540_00609</name>
</gene>
<evidence type="ECO:0000313" key="2">
    <source>
        <dbReference type="Proteomes" id="UP000095662"/>
    </source>
</evidence>
<dbReference type="AlphaFoldDB" id="A0A174ZAG4"/>
<name>A0A174ZAG4_9FIRM</name>
<sequence length="179" mass="19654">MITAQSEGLEQISLMLRKAAEDTENTTGKIVRLTGEIIDDLQLESISDKTEMMTLLESLCTQTEIMSNRLYGFSKTVCDAETSYSELERKSCAEIDRLSCMIDSLGAEIGYLCSANDVAVEEPSPEDNIQNNTELLVTGSVQELQMTNIAAIGKAIEEKYYISAIGKVGSKDDEDNDSE</sequence>